<keyword evidence="3" id="KW-1185">Reference proteome</keyword>
<organism evidence="2 3">
    <name type="scientific">Gigaspora margarita</name>
    <dbReference type="NCBI Taxonomy" id="4874"/>
    <lineage>
        <taxon>Eukaryota</taxon>
        <taxon>Fungi</taxon>
        <taxon>Fungi incertae sedis</taxon>
        <taxon>Mucoromycota</taxon>
        <taxon>Glomeromycotina</taxon>
        <taxon>Glomeromycetes</taxon>
        <taxon>Diversisporales</taxon>
        <taxon>Gigasporaceae</taxon>
        <taxon>Gigaspora</taxon>
    </lineage>
</organism>
<reference evidence="2 3" key="1">
    <citation type="submission" date="2021-06" db="EMBL/GenBank/DDBJ databases">
        <authorList>
            <person name="Kallberg Y."/>
            <person name="Tangrot J."/>
            <person name="Rosling A."/>
        </authorList>
    </citation>
    <scope>NUCLEOTIDE SEQUENCE [LARGE SCALE GENOMIC DNA]</scope>
    <source>
        <strain evidence="2 3">120-4 pot B 10/14</strain>
    </source>
</reference>
<proteinExistence type="predicted"/>
<feature type="non-terminal residue" evidence="2">
    <location>
        <position position="152"/>
    </location>
</feature>
<feature type="region of interest" description="Disordered" evidence="1">
    <location>
        <begin position="70"/>
        <end position="114"/>
    </location>
</feature>
<dbReference type="Proteomes" id="UP000789901">
    <property type="component" value="Unassembled WGS sequence"/>
</dbReference>
<sequence length="152" mass="17107">VYQIDMLRLSTTSYMACECPNLNNARHSENRNSLATVPQTNTQKSAPLESESVQLSKNLSVTKLIEVYATKRRKDNSGKPVEVEDSPGTENAEAETDETLKRKPVKKRKTKPIDPQIITNIQPYSVIADLQNKKADITYAQLFQAAPNMKRE</sequence>
<gene>
    <name evidence="2" type="ORF">GMARGA_LOCUS40070</name>
</gene>
<evidence type="ECO:0000313" key="2">
    <source>
        <dbReference type="EMBL" id="CAG8850151.1"/>
    </source>
</evidence>
<protein>
    <submittedName>
        <fullName evidence="2">6449_t:CDS:1</fullName>
    </submittedName>
</protein>
<evidence type="ECO:0000256" key="1">
    <source>
        <dbReference type="SAM" id="MobiDB-lite"/>
    </source>
</evidence>
<feature type="non-terminal residue" evidence="2">
    <location>
        <position position="1"/>
    </location>
</feature>
<accession>A0ABN7XB09</accession>
<dbReference type="EMBL" id="CAJVQB010099723">
    <property type="protein sequence ID" value="CAG8850151.1"/>
    <property type="molecule type" value="Genomic_DNA"/>
</dbReference>
<name>A0ABN7XB09_GIGMA</name>
<comment type="caution">
    <text evidence="2">The sequence shown here is derived from an EMBL/GenBank/DDBJ whole genome shotgun (WGS) entry which is preliminary data.</text>
</comment>
<feature type="compositionally biased region" description="Acidic residues" evidence="1">
    <location>
        <begin position="83"/>
        <end position="97"/>
    </location>
</feature>
<evidence type="ECO:0000313" key="3">
    <source>
        <dbReference type="Proteomes" id="UP000789901"/>
    </source>
</evidence>